<dbReference type="EMBL" id="LSMT01000009">
    <property type="protein sequence ID" value="PFX33769.1"/>
    <property type="molecule type" value="Genomic_DNA"/>
</dbReference>
<dbReference type="Proteomes" id="UP000225706">
    <property type="component" value="Unassembled WGS sequence"/>
</dbReference>
<gene>
    <name evidence="2" type="ORF">AWC38_SpisGene1319</name>
</gene>
<dbReference type="AlphaFoldDB" id="A0A2B4SX55"/>
<evidence type="ECO:0000313" key="2">
    <source>
        <dbReference type="EMBL" id="PFX33769.1"/>
    </source>
</evidence>
<evidence type="ECO:0000256" key="1">
    <source>
        <dbReference type="SAM" id="MobiDB-lite"/>
    </source>
</evidence>
<sequence>MFSVMDESDKLQPGILRELKDTEERIVRGELHPNNQLALMHEFLAQAKKALEFASGVLDLKEQRLPPEPKAESQPQLEPQTKKKKMS</sequence>
<proteinExistence type="predicted"/>
<feature type="region of interest" description="Disordered" evidence="1">
    <location>
        <begin position="62"/>
        <end position="87"/>
    </location>
</feature>
<evidence type="ECO:0000313" key="3">
    <source>
        <dbReference type="Proteomes" id="UP000225706"/>
    </source>
</evidence>
<keyword evidence="3" id="KW-1185">Reference proteome</keyword>
<name>A0A2B4SX55_STYPI</name>
<protein>
    <submittedName>
        <fullName evidence="2">Uncharacterized protein</fullName>
    </submittedName>
</protein>
<accession>A0A2B4SX55</accession>
<feature type="compositionally biased region" description="Basic and acidic residues" evidence="1">
    <location>
        <begin position="62"/>
        <end position="71"/>
    </location>
</feature>
<reference evidence="3" key="1">
    <citation type="journal article" date="2017" name="bioRxiv">
        <title>Comparative analysis of the genomes of Stylophora pistillata and Acropora digitifera provides evidence for extensive differences between species of corals.</title>
        <authorList>
            <person name="Voolstra C.R."/>
            <person name="Li Y."/>
            <person name="Liew Y.J."/>
            <person name="Baumgarten S."/>
            <person name="Zoccola D."/>
            <person name="Flot J.-F."/>
            <person name="Tambutte S."/>
            <person name="Allemand D."/>
            <person name="Aranda M."/>
        </authorList>
    </citation>
    <scope>NUCLEOTIDE SEQUENCE [LARGE SCALE GENOMIC DNA]</scope>
</reference>
<comment type="caution">
    <text evidence="2">The sequence shown here is derived from an EMBL/GenBank/DDBJ whole genome shotgun (WGS) entry which is preliminary data.</text>
</comment>
<organism evidence="2 3">
    <name type="scientific">Stylophora pistillata</name>
    <name type="common">Smooth cauliflower coral</name>
    <dbReference type="NCBI Taxonomy" id="50429"/>
    <lineage>
        <taxon>Eukaryota</taxon>
        <taxon>Metazoa</taxon>
        <taxon>Cnidaria</taxon>
        <taxon>Anthozoa</taxon>
        <taxon>Hexacorallia</taxon>
        <taxon>Scleractinia</taxon>
        <taxon>Astrocoeniina</taxon>
        <taxon>Pocilloporidae</taxon>
        <taxon>Stylophora</taxon>
    </lineage>
</organism>